<evidence type="ECO:0000256" key="1">
    <source>
        <dbReference type="SAM" id="MobiDB-lite"/>
    </source>
</evidence>
<dbReference type="EMBL" id="PNHK01000003">
    <property type="protein sequence ID" value="PMD05192.1"/>
    <property type="molecule type" value="Genomic_DNA"/>
</dbReference>
<dbReference type="OrthoDB" id="3723482at2"/>
<gene>
    <name evidence="2" type="ORF">CJ199_08905</name>
</gene>
<reference evidence="2 3" key="1">
    <citation type="submission" date="2017-09" db="EMBL/GenBank/DDBJ databases">
        <title>Bacterial strain isolated from the female urinary microbiota.</title>
        <authorList>
            <person name="Thomas-White K."/>
            <person name="Kumar N."/>
            <person name="Forster S."/>
            <person name="Putonti C."/>
            <person name="Lawley T."/>
            <person name="Wolfe A.J."/>
        </authorList>
    </citation>
    <scope>NUCLEOTIDE SEQUENCE [LARGE SCALE GENOMIC DNA]</scope>
    <source>
        <strain evidence="2 3">UMB1301</strain>
    </source>
</reference>
<comment type="caution">
    <text evidence="2">The sequence shown here is derived from an EMBL/GenBank/DDBJ whole genome shotgun (WGS) entry which is preliminary data.</text>
</comment>
<evidence type="ECO:0000313" key="2">
    <source>
        <dbReference type="EMBL" id="PMD05192.1"/>
    </source>
</evidence>
<dbReference type="Pfam" id="PF07388">
    <property type="entry name" value="A-2_8-polyST"/>
    <property type="match status" value="1"/>
</dbReference>
<feature type="region of interest" description="Disordered" evidence="1">
    <location>
        <begin position="456"/>
        <end position="476"/>
    </location>
</feature>
<organism evidence="2 3">
    <name type="scientific">Brevibacterium paucivorans</name>
    <dbReference type="NCBI Taxonomy" id="170994"/>
    <lineage>
        <taxon>Bacteria</taxon>
        <taxon>Bacillati</taxon>
        <taxon>Actinomycetota</taxon>
        <taxon>Actinomycetes</taxon>
        <taxon>Micrococcales</taxon>
        <taxon>Brevibacteriaceae</taxon>
        <taxon>Brevibacterium</taxon>
    </lineage>
</organism>
<accession>A0A2N6VM13</accession>
<protein>
    <submittedName>
        <fullName evidence="2">Uncharacterized protein</fullName>
    </submittedName>
</protein>
<dbReference type="RefSeq" id="WP_102239133.1">
    <property type="nucleotide sequence ID" value="NZ_PNHK01000003.1"/>
</dbReference>
<sequence>MKQIFLASTLFQVAGLAAGIDSGVYDSAVTPAASLEGPGAPDTFFETPSERILLLSNNAVVLEAATPIDEAPGAASLLARFDRVIHLNDFLSPNHPNTWAPRHEDLPLWETELRSRWQLGDETIELVVESPQVNPAIALGRIFHTAMIRVHSDGLMSYGPTRNFIPLTNGQRMSSLHYLPLVEGLVPRLLNEYEITPIALDRQAFVNVVDEIVRDTDLGLSDEIKALDPSTTAMAFGQYLSALGILTPQEEHDLHRDFVSAAHEAGMTAVVFKPHPASPPDMVQALSAHAHELGIGFFVYNSPVIAEVAVAVLKPALVIGCFSTALVTARALYGIPAKAVQTDLLLERITPYQNSNRIPVTIADATLDGSNAELSAEQVKELQALVDSVSYAMQPKIAFRLRETAHDFISKRRGSNTMKYFKKRRLTALGLPGGLPKRNRPRTVLRKSLSAGKALARETYKSFQKRRKAERATAKD</sequence>
<dbReference type="InterPro" id="IPR010866">
    <property type="entry name" value="A-2_8-polyST"/>
</dbReference>
<evidence type="ECO:0000313" key="3">
    <source>
        <dbReference type="Proteomes" id="UP000235598"/>
    </source>
</evidence>
<name>A0A2N6VM13_9MICO</name>
<dbReference type="Proteomes" id="UP000235598">
    <property type="component" value="Unassembled WGS sequence"/>
</dbReference>
<dbReference type="AlphaFoldDB" id="A0A2N6VM13"/>
<proteinExistence type="predicted"/>